<sequence>MSAKLLNYKQRYTMPTRSSRVWDRPAVDKREHIELAKVYNRPFNETIPRFDPKYWVVDYNALMVATIIPISDHSFYVPAEWRTNADFLGVRWMSEDNLSHTLFKYATNVDYRGCVLAFRHNPEDPEKFTVTLDVPGRDKPATYRLAPYAFNPTSGLWECLDKKYGTNRTYPPQVIGDPVDLIPEDEIVEAWGRKDYIFILDFNNLQLGATFKGEILSARDIRMISFDCVTDAHGLGKYATCHAMENQPGNRIRIEVGAVNTNAQLTPGDVLQVIYRYWHADGYQVAREDEFKVVSYSGFGTGAFSVICEGQMPGPFVGADAFYGRYLQNATPYGVKTTKLYFCDMKLSGTGHKTIGKRRYVQTPHGLGMTSGFDDMYNLTPERAVEMVYDLGYRENWTKYIGMSHYFKARTAYLDKVTGEKIDNARVLHYDVLFCGESNAAVHFNIGQFPNRGVDGFQQKLTTELGIRYGGINPINGAVGSTAADRMCSVNPNSEVWDPNQWLARGGLWWWDLEADKPGPALLNAIKECGDLVPKAVVWCQGNQDAAAIAFPGNRVPVPSLVRTKAATKKVFEHMRSLWGADLKIIIQEQGHGWGLTDPNQPNLPVQYGQPTFLDARRNTWGDVVFRWKSYHADPSAFSYRVIVMGDTDQDIIWETTVPGTQQDGDWMYADWPNEINVPLAVARFGDQFPWGFLRWRVVRADNASIRSKDFNGEVPIDNPAIVKKLCLMGINSLIGGYFNDLSDPLNHGGTGRPGRKDVIAASTFRKEFAAKAGLRDVQVMPFMCVVGSSPINPMPYQEGFPLDNYWWDAPTNSPGPNLQLIDPDVRALGMAPSFFVESGPGETTGIAYAPEADRPAILAAWESSNLAMLAWMRANWGNPNLEIWFQGATTSFWGNEIPPMDVNAEGAMLLRNKQTHMALQGYGFKMGSYVPGANTYRAYLNEMTMGLGWVHYSLDAYHAAAREMGEAMALNINRAENPPTWTTMMVPANVKGGKLANMDIRMTWTARAGITHWQVTNMRLDTGAVISQDVVSSPEWLFTVEQQRDAYNADTMLMYCMIAEYDNAKGEAGPAAIYNQQVGSGEGLLPIRNLKAEKKFNGDIHFTWESSHGWTNFYFYNLDVRSGNLATIKADQTNTGEYIWTRQEQVAYYGNEASWVQFQVCEFDPSTWLSGPYTTFSGEAVRETAQFATPTGLEAVSLGNPGFSDIRFRWDSTSSLTYQYRVRNLSVIDRSLIWEKILSQPQVDFTLQEQTAKYGFGVSNVIFEVMEYDPATQQSGPAAEYNGQTSTATEPYNPYAMGDSVGNVTYSWAKSDGIRWEVEIQHYPAGGLLKTVIVTEPRAFMSKEENEAAYNGDPKPVMASWRVVAFRADGAASPQATFLMPISWANV</sequence>
<evidence type="ECO:0000313" key="4">
    <source>
        <dbReference type="Proteomes" id="UP000030040"/>
    </source>
</evidence>
<dbReference type="RefSeq" id="YP_009148446.1">
    <property type="nucleotide sequence ID" value="NC_027348.2"/>
</dbReference>
<dbReference type="Pfam" id="PF23844">
    <property type="entry name" value="NCTSP_N"/>
    <property type="match status" value="1"/>
</dbReference>
<dbReference type="EMBL" id="KM879221">
    <property type="protein sequence ID" value="AIU44337.1"/>
    <property type="molecule type" value="Genomic_DNA"/>
</dbReference>
<evidence type="ECO:0000259" key="1">
    <source>
        <dbReference type="Pfam" id="PF23844"/>
    </source>
</evidence>
<accession>A0A097PAN5</accession>
<protein>
    <submittedName>
        <fullName evidence="3">Tail sheath and receptor binding vision protein</fullName>
    </submittedName>
</protein>
<reference evidence="4" key="1">
    <citation type="submission" date="2014-10" db="EMBL/GenBank/DDBJ databases">
        <title>Draft genome sequence of lytic bacteriophage specific to a multidrug resistant bacterium Delftia tsuruhatensis ARB-1.</title>
        <authorList>
            <person name="Bhattacharjee A.S."/>
            <person name="Motlagh A.M."/>
            <person name="Goel R."/>
        </authorList>
    </citation>
    <scope>NUCLEOTIDE SEQUENCE [LARGE SCALE GENOMIC DNA]</scope>
</reference>
<name>A0A097PAN5_9CAUD</name>
<dbReference type="InterPro" id="IPR057102">
    <property type="entry name" value="NCTSP_N"/>
</dbReference>
<dbReference type="InterPro" id="IPR057122">
    <property type="entry name" value="TIM-barrel_NCTSP"/>
</dbReference>
<keyword evidence="4" id="KW-1185">Reference proteome</keyword>
<gene>
    <name evidence="3" type="ORF">RG2014_083</name>
</gene>
<feature type="domain" description="Non-contractile tail sheath N-terminal" evidence="1">
    <location>
        <begin position="47"/>
        <end position="124"/>
    </location>
</feature>
<dbReference type="Proteomes" id="UP000030040">
    <property type="component" value="Segment"/>
</dbReference>
<feature type="domain" description="Non-contractile tail sheath TIM barrel" evidence="2">
    <location>
        <begin position="364"/>
        <end position="414"/>
    </location>
</feature>
<evidence type="ECO:0000313" key="3">
    <source>
        <dbReference type="EMBL" id="AIU44337.1"/>
    </source>
</evidence>
<proteinExistence type="predicted"/>
<dbReference type="Pfam" id="PF23845">
    <property type="entry name" value="TIM-barrel_NCTSP"/>
    <property type="match status" value="1"/>
</dbReference>
<dbReference type="KEGG" id="vg:24638768"/>
<evidence type="ECO:0000259" key="2">
    <source>
        <dbReference type="Pfam" id="PF23845"/>
    </source>
</evidence>
<keyword evidence="3" id="KW-0675">Receptor</keyword>
<dbReference type="GeneID" id="24638768"/>
<organism evidence="3 4">
    <name type="scientific">Delftia phage RG-2014</name>
    <dbReference type="NCBI Taxonomy" id="1563661"/>
    <lineage>
        <taxon>Viruses</taxon>
        <taxon>Duplodnaviria</taxon>
        <taxon>Heunggongvirae</taxon>
        <taxon>Uroviricota</taxon>
        <taxon>Caudoviricetes</taxon>
        <taxon>Schitoviridae</taxon>
        <taxon>Dendoorenvirus</taxon>
        <taxon>Dendoorenvirus RG2014</taxon>
    </lineage>
</organism>